<evidence type="ECO:0000313" key="1">
    <source>
        <dbReference type="EMBL" id="ERM96919.1"/>
    </source>
</evidence>
<protein>
    <submittedName>
        <fullName evidence="1">Uncharacterized protein</fullName>
    </submittedName>
</protein>
<dbReference type="Gramene" id="ERM96919">
    <property type="protein sequence ID" value="ERM96919"/>
    <property type="gene ID" value="AMTR_s00074p00121480"/>
</dbReference>
<reference evidence="2" key="1">
    <citation type="journal article" date="2013" name="Science">
        <title>The Amborella genome and the evolution of flowering plants.</title>
        <authorList>
            <consortium name="Amborella Genome Project"/>
        </authorList>
    </citation>
    <scope>NUCLEOTIDE SEQUENCE [LARGE SCALE GENOMIC DNA]</scope>
</reference>
<gene>
    <name evidence="1" type="ORF">AMTR_s00074p00121480</name>
</gene>
<accession>W1NQ63</accession>
<name>W1NQ63_AMBTC</name>
<dbReference type="HOGENOM" id="CLU_2852665_0_0_1"/>
<evidence type="ECO:0000313" key="2">
    <source>
        <dbReference type="Proteomes" id="UP000017836"/>
    </source>
</evidence>
<dbReference type="AlphaFoldDB" id="W1NQ63"/>
<keyword evidence="2" id="KW-1185">Reference proteome</keyword>
<sequence length="65" mass="7521">MEMEVLRKPKRQWEWLKLDDTTATRNVEMAQNDASTEHNWGCRGRTVPSQAYAAMNQPMPDSKPS</sequence>
<organism evidence="1 2">
    <name type="scientific">Amborella trichopoda</name>
    <dbReference type="NCBI Taxonomy" id="13333"/>
    <lineage>
        <taxon>Eukaryota</taxon>
        <taxon>Viridiplantae</taxon>
        <taxon>Streptophyta</taxon>
        <taxon>Embryophyta</taxon>
        <taxon>Tracheophyta</taxon>
        <taxon>Spermatophyta</taxon>
        <taxon>Magnoliopsida</taxon>
        <taxon>Amborellales</taxon>
        <taxon>Amborellaceae</taxon>
        <taxon>Amborella</taxon>
    </lineage>
</organism>
<proteinExistence type="predicted"/>
<dbReference type="EMBL" id="KI396637">
    <property type="protein sequence ID" value="ERM96919.1"/>
    <property type="molecule type" value="Genomic_DNA"/>
</dbReference>
<dbReference type="Proteomes" id="UP000017836">
    <property type="component" value="Unassembled WGS sequence"/>
</dbReference>